<feature type="transmembrane region" description="Helical" evidence="1">
    <location>
        <begin position="263"/>
        <end position="283"/>
    </location>
</feature>
<dbReference type="RefSeq" id="WP_197706741.1">
    <property type="nucleotide sequence ID" value="NZ_FORO01000011.1"/>
</dbReference>
<feature type="transmembrane region" description="Helical" evidence="1">
    <location>
        <begin position="12"/>
        <end position="34"/>
    </location>
</feature>
<feature type="transmembrane region" description="Helical" evidence="1">
    <location>
        <begin position="352"/>
        <end position="370"/>
    </location>
</feature>
<evidence type="ECO:0000313" key="3">
    <source>
        <dbReference type="Proteomes" id="UP000182829"/>
    </source>
</evidence>
<evidence type="ECO:0000256" key="1">
    <source>
        <dbReference type="SAM" id="Phobius"/>
    </source>
</evidence>
<proteinExistence type="predicted"/>
<reference evidence="2 3" key="1">
    <citation type="submission" date="2016-10" db="EMBL/GenBank/DDBJ databases">
        <authorList>
            <person name="de Groot N.N."/>
        </authorList>
    </citation>
    <scope>NUCLEOTIDE SEQUENCE [LARGE SCALE GENOMIC DNA]</scope>
    <source>
        <strain evidence="2 3">SP2</strain>
    </source>
</reference>
<dbReference type="Proteomes" id="UP000182829">
    <property type="component" value="Unassembled WGS sequence"/>
</dbReference>
<dbReference type="OrthoDB" id="170442at2157"/>
<evidence type="ECO:0000313" key="2">
    <source>
        <dbReference type="EMBL" id="SFJ01185.1"/>
    </source>
</evidence>
<feature type="transmembrane region" description="Helical" evidence="1">
    <location>
        <begin position="103"/>
        <end position="125"/>
    </location>
</feature>
<keyword evidence="1" id="KW-0472">Membrane</keyword>
<keyword evidence="1" id="KW-0812">Transmembrane</keyword>
<dbReference type="EMBL" id="FORO01000011">
    <property type="protein sequence ID" value="SFJ01185.1"/>
    <property type="molecule type" value="Genomic_DNA"/>
</dbReference>
<feature type="transmembrane region" description="Helical" evidence="1">
    <location>
        <begin position="290"/>
        <end position="313"/>
    </location>
</feature>
<accession>A0A1I3MWQ1</accession>
<feature type="transmembrane region" description="Helical" evidence="1">
    <location>
        <begin position="198"/>
        <end position="231"/>
    </location>
</feature>
<dbReference type="AlphaFoldDB" id="A0A1I3MWQ1"/>
<sequence length="373" mass="40199">MTYRKPYQSTDWLDGTIGNVVYFFVAAMALAVAATTGDYAPDEIPVWLQLTDTVGMFVSAELTAEALYSVAPEYEGLGVANFGAGSASAEIVRFHWGGDWLPLWFYVNRFGLLLLGIGFAVLATVPYERFDRSRATDGDGIGRRLRRVLLSIRSTMSQTPDSRNVEDASLTPVSDRTAGGMGRLVLQELRLLVRGHPWWWYAGALAICVAGLSSLAASFGVVVAAAIWPVFLWSSMGSRPTRHGVTPFIVSSKHPYGQLAAEWMAGAIVATAFFGVALWLLLLETGASGAAVLVGAVLFVPSLAQAMGCWTGTRRLFELTYLLLWYVGPLNGVPELDFAGATSETAGTTMPLLFGGIGLLALAAAFVYRYRQT</sequence>
<name>A0A1I3MWQ1_9EURY</name>
<protein>
    <submittedName>
        <fullName evidence="2">Uncharacterized protein</fullName>
    </submittedName>
</protein>
<gene>
    <name evidence="2" type="ORF">SAMN05443661_11162</name>
</gene>
<dbReference type="GeneID" id="14208395"/>
<organism evidence="2 3">
    <name type="scientific">Natronobacterium gregoryi</name>
    <dbReference type="NCBI Taxonomy" id="44930"/>
    <lineage>
        <taxon>Archaea</taxon>
        <taxon>Methanobacteriati</taxon>
        <taxon>Methanobacteriota</taxon>
        <taxon>Stenosarchaea group</taxon>
        <taxon>Halobacteria</taxon>
        <taxon>Halobacteriales</taxon>
        <taxon>Natrialbaceae</taxon>
        <taxon>Natronobacterium</taxon>
    </lineage>
</organism>
<keyword evidence="1" id="KW-1133">Transmembrane helix</keyword>